<dbReference type="PANTHER" id="PTHR21163">
    <property type="entry name" value="PROTEIN G12"/>
    <property type="match status" value="1"/>
</dbReference>
<dbReference type="PANTHER" id="PTHR21163:SF0">
    <property type="entry name" value="GH08205P-RELATED"/>
    <property type="match status" value="1"/>
</dbReference>
<dbReference type="Pfam" id="PF06757">
    <property type="entry name" value="Ins_allergen_rp"/>
    <property type="match status" value="1"/>
</dbReference>
<sequence>MPCILAVSVLDNENWPSKSEENILQTSFVPESSNEHKIKINWLPVWNDIEGSNEFVVKESNEMETCSAESSKGLLNLMRETKRLLPLKGIKTIINSYANDAEVKALKDFITSSEYKQKTSEIRKSEEYKILKSYACHVLHIDLEDLHSITKKSLRSAHETGIRGLMLKIQSILPYEKIMNLYQHLMGNDNDLVEAVAHLKSQEFRQIVMNLWHNVPAYREVREKLIAIGVPMDDIRDAISSVLGWNEYLEVLI</sequence>
<dbReference type="Proteomes" id="UP000095300">
    <property type="component" value="Unassembled WGS sequence"/>
</dbReference>
<accession>A0A1I8NPA8</accession>
<dbReference type="EnsemblMetazoa" id="SCAU000843-RA">
    <property type="protein sequence ID" value="SCAU000843-PA"/>
    <property type="gene ID" value="SCAU000843"/>
</dbReference>
<keyword evidence="2" id="KW-1185">Reference proteome</keyword>
<evidence type="ECO:0000313" key="1">
    <source>
        <dbReference type="EnsemblMetazoa" id="SCAU000843-PA"/>
    </source>
</evidence>
<name>A0A1I8NPA8_STOCA</name>
<dbReference type="VEuPathDB" id="VectorBase:SCAU000843"/>
<proteinExistence type="predicted"/>
<reference evidence="1" key="1">
    <citation type="submission" date="2020-05" db="UniProtKB">
        <authorList>
            <consortium name="EnsemblMetazoa"/>
        </authorList>
    </citation>
    <scope>IDENTIFICATION</scope>
    <source>
        <strain evidence="1">USDA</strain>
    </source>
</reference>
<organism evidence="1 2">
    <name type="scientific">Stomoxys calcitrans</name>
    <name type="common">Stable fly</name>
    <name type="synonym">Conops calcitrans</name>
    <dbReference type="NCBI Taxonomy" id="35570"/>
    <lineage>
        <taxon>Eukaryota</taxon>
        <taxon>Metazoa</taxon>
        <taxon>Ecdysozoa</taxon>
        <taxon>Arthropoda</taxon>
        <taxon>Hexapoda</taxon>
        <taxon>Insecta</taxon>
        <taxon>Pterygota</taxon>
        <taxon>Neoptera</taxon>
        <taxon>Endopterygota</taxon>
        <taxon>Diptera</taxon>
        <taxon>Brachycera</taxon>
        <taxon>Muscomorpha</taxon>
        <taxon>Muscoidea</taxon>
        <taxon>Muscidae</taxon>
        <taxon>Stomoxys</taxon>
    </lineage>
</organism>
<protein>
    <submittedName>
        <fullName evidence="1">Uncharacterized protein</fullName>
    </submittedName>
</protein>
<dbReference type="OrthoDB" id="7882129at2759"/>
<evidence type="ECO:0000313" key="2">
    <source>
        <dbReference type="Proteomes" id="UP000095300"/>
    </source>
</evidence>
<gene>
    <name evidence="1" type="primary">106083042</name>
</gene>
<dbReference type="KEGG" id="scac:106083042"/>
<dbReference type="AlphaFoldDB" id="A0A1I8NPA8"/>
<dbReference type="InterPro" id="IPR010629">
    <property type="entry name" value="Ins_allergen"/>
</dbReference>